<proteinExistence type="predicted"/>
<organism evidence="4 5">
    <name type="scientific">Adineta steineri</name>
    <dbReference type="NCBI Taxonomy" id="433720"/>
    <lineage>
        <taxon>Eukaryota</taxon>
        <taxon>Metazoa</taxon>
        <taxon>Spiralia</taxon>
        <taxon>Gnathifera</taxon>
        <taxon>Rotifera</taxon>
        <taxon>Eurotatoria</taxon>
        <taxon>Bdelloidea</taxon>
        <taxon>Adinetida</taxon>
        <taxon>Adinetidae</taxon>
        <taxon>Adineta</taxon>
    </lineage>
</organism>
<evidence type="ECO:0000256" key="2">
    <source>
        <dbReference type="ARBA" id="ARBA00022553"/>
    </source>
</evidence>
<dbReference type="GO" id="GO:0044550">
    <property type="term" value="P:secondary metabolite biosynthetic process"/>
    <property type="evidence" value="ECO:0007669"/>
    <property type="project" value="TreeGrafter"/>
</dbReference>
<dbReference type="Pfam" id="PF00109">
    <property type="entry name" value="ketoacyl-synt"/>
    <property type="match status" value="1"/>
</dbReference>
<dbReference type="InterPro" id="IPR014030">
    <property type="entry name" value="Ketoacyl_synth_N"/>
</dbReference>
<evidence type="ECO:0000256" key="1">
    <source>
        <dbReference type="ARBA" id="ARBA00022450"/>
    </source>
</evidence>
<dbReference type="GO" id="GO:0006633">
    <property type="term" value="P:fatty acid biosynthetic process"/>
    <property type="evidence" value="ECO:0007669"/>
    <property type="project" value="TreeGrafter"/>
</dbReference>
<evidence type="ECO:0000259" key="3">
    <source>
        <dbReference type="Pfam" id="PF00109"/>
    </source>
</evidence>
<dbReference type="PANTHER" id="PTHR43775:SF37">
    <property type="entry name" value="SI:DKEY-61P9.11"/>
    <property type="match status" value="1"/>
</dbReference>
<keyword evidence="1" id="KW-0596">Phosphopantetheine</keyword>
<keyword evidence="2" id="KW-0597">Phosphoprotein</keyword>
<reference evidence="4" key="1">
    <citation type="submission" date="2021-02" db="EMBL/GenBank/DDBJ databases">
        <authorList>
            <person name="Nowell W R."/>
        </authorList>
    </citation>
    <scope>NUCLEOTIDE SEQUENCE</scope>
</reference>
<dbReference type="GO" id="GO:0004312">
    <property type="term" value="F:fatty acid synthase activity"/>
    <property type="evidence" value="ECO:0007669"/>
    <property type="project" value="TreeGrafter"/>
</dbReference>
<feature type="non-terminal residue" evidence="4">
    <location>
        <position position="131"/>
    </location>
</feature>
<dbReference type="EMBL" id="CAJOBB010004721">
    <property type="protein sequence ID" value="CAF4100581.1"/>
    <property type="molecule type" value="Genomic_DNA"/>
</dbReference>
<protein>
    <recommendedName>
        <fullName evidence="3">Beta-ketoacyl synthase-like N-terminal domain-containing protein</fullName>
    </recommendedName>
</protein>
<comment type="caution">
    <text evidence="4">The sequence shown here is derived from an EMBL/GenBank/DDBJ whole genome shotgun (WGS) entry which is preliminary data.</text>
</comment>
<dbReference type="InterPro" id="IPR050091">
    <property type="entry name" value="PKS_NRPS_Biosynth_Enz"/>
</dbReference>
<dbReference type="SUPFAM" id="SSF53901">
    <property type="entry name" value="Thiolase-like"/>
    <property type="match status" value="1"/>
</dbReference>
<accession>A0A819USB5</accession>
<evidence type="ECO:0000313" key="5">
    <source>
        <dbReference type="Proteomes" id="UP000663868"/>
    </source>
</evidence>
<dbReference type="AlphaFoldDB" id="A0A819USB5"/>
<evidence type="ECO:0000313" key="4">
    <source>
        <dbReference type="EMBL" id="CAF4100581.1"/>
    </source>
</evidence>
<feature type="domain" description="Beta-ketoacyl synthase-like N-terminal" evidence="3">
    <location>
        <begin position="9"/>
        <end position="131"/>
    </location>
</feature>
<dbReference type="PANTHER" id="PTHR43775">
    <property type="entry name" value="FATTY ACID SYNTHASE"/>
    <property type="match status" value="1"/>
</dbReference>
<name>A0A819USB5_9BILA</name>
<sequence length="131" mass="14925">MSTINNSLEPVAIVGIACEFAGDIHTPNDLWHALDESRDVGSVIPRDRVNFESYCAHMFNMDNHEQFHEKLIRAGYFLSNKQWDMFDARFFGLSDAEAGSIDPCHRLLMLKFVHLLDDAGYTIDQMNGSRT</sequence>
<dbReference type="Gene3D" id="3.40.47.10">
    <property type="match status" value="1"/>
</dbReference>
<gene>
    <name evidence="4" type="ORF">KXQ929_LOCUS34504</name>
</gene>
<dbReference type="Proteomes" id="UP000663868">
    <property type="component" value="Unassembled WGS sequence"/>
</dbReference>
<dbReference type="InterPro" id="IPR016039">
    <property type="entry name" value="Thiolase-like"/>
</dbReference>